<evidence type="ECO:0000313" key="3">
    <source>
        <dbReference type="Proteomes" id="UP000238701"/>
    </source>
</evidence>
<feature type="region of interest" description="Disordered" evidence="1">
    <location>
        <begin position="24"/>
        <end position="46"/>
    </location>
</feature>
<feature type="compositionally biased region" description="Basic and acidic residues" evidence="1">
    <location>
        <begin position="26"/>
        <end position="36"/>
    </location>
</feature>
<evidence type="ECO:0000313" key="2">
    <source>
        <dbReference type="EMBL" id="SPF40675.1"/>
    </source>
</evidence>
<proteinExistence type="predicted"/>
<accession>A0A2U3KM28</accession>
<reference evidence="3" key="1">
    <citation type="submission" date="2018-02" db="EMBL/GenBank/DDBJ databases">
        <authorList>
            <person name="Hausmann B."/>
        </authorList>
    </citation>
    <scope>NUCLEOTIDE SEQUENCE [LARGE SCALE GENOMIC DNA]</scope>
    <source>
        <strain evidence="3">Peat soil MAG SbA1</strain>
    </source>
</reference>
<dbReference type="EMBL" id="OMOD01000125">
    <property type="protein sequence ID" value="SPF40675.1"/>
    <property type="molecule type" value="Genomic_DNA"/>
</dbReference>
<name>A0A2U3KM28_9BACT</name>
<organism evidence="2 3">
    <name type="scientific">Candidatus Sulfotelmatobacter kueseliae</name>
    <dbReference type="NCBI Taxonomy" id="2042962"/>
    <lineage>
        <taxon>Bacteria</taxon>
        <taxon>Pseudomonadati</taxon>
        <taxon>Acidobacteriota</taxon>
        <taxon>Terriglobia</taxon>
        <taxon>Terriglobales</taxon>
        <taxon>Candidatus Korobacteraceae</taxon>
        <taxon>Candidatus Sulfotelmatobacter</taxon>
    </lineage>
</organism>
<sequence>MKFGISMNPFFFVCKQGNAVQFTEDSSARGHPEKRWTGWMSARQAN</sequence>
<dbReference type="AlphaFoldDB" id="A0A2U3KM28"/>
<evidence type="ECO:0000256" key="1">
    <source>
        <dbReference type="SAM" id="MobiDB-lite"/>
    </source>
</evidence>
<protein>
    <submittedName>
        <fullName evidence="2">Uncharacterized protein</fullName>
    </submittedName>
</protein>
<dbReference type="Proteomes" id="UP000238701">
    <property type="component" value="Unassembled WGS sequence"/>
</dbReference>
<gene>
    <name evidence="2" type="ORF">SBA1_320005</name>
</gene>